<comment type="caution">
    <text evidence="1">The sequence shown here is derived from an EMBL/GenBank/DDBJ whole genome shotgun (WGS) entry which is preliminary data.</text>
</comment>
<sequence>MKKTDEKRLHVAEMRMLRWMCGVTRMDKVRNEYIRGSLKVAPVTEKLKGKRLSWYGHVKRRDETHVTKKAMSINVDGWRGRPKKVWMDCVRGDMKERGVSDSVTGDSTEWKKKTYCADPK</sequence>
<proteinExistence type="predicted"/>
<name>A0ACC2R105_9NEOP</name>
<evidence type="ECO:0000313" key="1">
    <source>
        <dbReference type="EMBL" id="KAJ8730678.1"/>
    </source>
</evidence>
<dbReference type="Proteomes" id="UP001231649">
    <property type="component" value="Chromosome 12"/>
</dbReference>
<dbReference type="EMBL" id="CM056788">
    <property type="protein sequence ID" value="KAJ8730678.1"/>
    <property type="molecule type" value="Genomic_DNA"/>
</dbReference>
<evidence type="ECO:0000313" key="2">
    <source>
        <dbReference type="Proteomes" id="UP001231649"/>
    </source>
</evidence>
<reference evidence="1" key="1">
    <citation type="submission" date="2023-03" db="EMBL/GenBank/DDBJ databases">
        <title>Chromosome-level genomes of two armyworms, Mythimna separata and Mythimna loreyi, provide insights into the biosynthesis and reception of sex pheromones.</title>
        <authorList>
            <person name="Zhao H."/>
        </authorList>
    </citation>
    <scope>NUCLEOTIDE SEQUENCE</scope>
    <source>
        <strain evidence="1">BeijingLab</strain>
    </source>
</reference>
<keyword evidence="2" id="KW-1185">Reference proteome</keyword>
<organism evidence="1 2">
    <name type="scientific">Mythimna loreyi</name>
    <dbReference type="NCBI Taxonomy" id="667449"/>
    <lineage>
        <taxon>Eukaryota</taxon>
        <taxon>Metazoa</taxon>
        <taxon>Ecdysozoa</taxon>
        <taxon>Arthropoda</taxon>
        <taxon>Hexapoda</taxon>
        <taxon>Insecta</taxon>
        <taxon>Pterygota</taxon>
        <taxon>Neoptera</taxon>
        <taxon>Endopterygota</taxon>
        <taxon>Lepidoptera</taxon>
        <taxon>Glossata</taxon>
        <taxon>Ditrysia</taxon>
        <taxon>Noctuoidea</taxon>
        <taxon>Noctuidae</taxon>
        <taxon>Noctuinae</taxon>
        <taxon>Hadenini</taxon>
        <taxon>Mythimna</taxon>
    </lineage>
</organism>
<gene>
    <name evidence="1" type="ORF">PYW08_002091</name>
</gene>
<accession>A0ACC2R105</accession>
<protein>
    <submittedName>
        <fullName evidence="1">Uncharacterized protein</fullName>
    </submittedName>
</protein>